<dbReference type="Proteomes" id="UP000314294">
    <property type="component" value="Unassembled WGS sequence"/>
</dbReference>
<dbReference type="GO" id="GO:0010185">
    <property type="term" value="P:regulation of cellular defense response"/>
    <property type="evidence" value="ECO:0007669"/>
    <property type="project" value="UniProtKB-ARBA"/>
</dbReference>
<name>A0A4Z2F190_9TELE</name>
<protein>
    <submittedName>
        <fullName evidence="12">Fucolectin</fullName>
    </submittedName>
</protein>
<dbReference type="Gene3D" id="2.60.120.260">
    <property type="entry name" value="Galactose-binding domain-like"/>
    <property type="match status" value="1"/>
</dbReference>
<evidence type="ECO:0000256" key="1">
    <source>
        <dbReference type="ARBA" id="ARBA00002219"/>
    </source>
</evidence>
<evidence type="ECO:0000256" key="6">
    <source>
        <dbReference type="ARBA" id="ARBA00022723"/>
    </source>
</evidence>
<sequence>MFSSSSFVLQSRTMIHNSVLPLLLLLGTCSASTYQNVALRGKATQSTHVDHNFGDAYSAIDGNRDSNFYSGSCSHTAEETNPWWRVDLLESYIVTSIIVINRGDGGSEYLNGAEVHIGDSLTDNGAANPLSI</sequence>
<reference evidence="12 13" key="1">
    <citation type="submission" date="2019-03" db="EMBL/GenBank/DDBJ databases">
        <title>First draft genome of Liparis tanakae, snailfish: a comprehensive survey of snailfish specific genes.</title>
        <authorList>
            <person name="Kim W."/>
            <person name="Song I."/>
            <person name="Jeong J.-H."/>
            <person name="Kim D."/>
            <person name="Kim S."/>
            <person name="Ryu S."/>
            <person name="Song J.Y."/>
            <person name="Lee S.K."/>
        </authorList>
    </citation>
    <scope>NUCLEOTIDE SEQUENCE [LARGE SCALE GENOMIC DNA]</scope>
    <source>
        <tissue evidence="12">Muscle</tissue>
    </source>
</reference>
<keyword evidence="8" id="KW-0106">Calcium</keyword>
<dbReference type="GO" id="GO:0001868">
    <property type="term" value="P:regulation of complement activation, lectin pathway"/>
    <property type="evidence" value="ECO:0007669"/>
    <property type="project" value="UniProtKB-ARBA"/>
</dbReference>
<keyword evidence="9" id="KW-1015">Disulfide bond</keyword>
<evidence type="ECO:0000256" key="8">
    <source>
        <dbReference type="ARBA" id="ARBA00022837"/>
    </source>
</evidence>
<dbReference type="GO" id="GO:0042806">
    <property type="term" value="F:fucose binding"/>
    <property type="evidence" value="ECO:0007669"/>
    <property type="project" value="UniProtKB-ARBA"/>
</dbReference>
<comment type="similarity">
    <text evidence="3">Belongs to the fucolectin family.</text>
</comment>
<evidence type="ECO:0000256" key="3">
    <source>
        <dbReference type="ARBA" id="ARBA00010147"/>
    </source>
</evidence>
<evidence type="ECO:0000256" key="10">
    <source>
        <dbReference type="SAM" id="SignalP"/>
    </source>
</evidence>
<comment type="subcellular location">
    <subcellularLocation>
        <location evidence="2">Secreted</location>
    </subcellularLocation>
</comment>
<dbReference type="PANTHER" id="PTHR45713:SF8">
    <property type="entry name" value="SI:CH211-215K15.4"/>
    <property type="match status" value="1"/>
</dbReference>
<dbReference type="SUPFAM" id="SSF49785">
    <property type="entry name" value="Galactose-binding domain-like"/>
    <property type="match status" value="1"/>
</dbReference>
<keyword evidence="13" id="KW-1185">Reference proteome</keyword>
<dbReference type="GO" id="GO:0046872">
    <property type="term" value="F:metal ion binding"/>
    <property type="evidence" value="ECO:0007669"/>
    <property type="project" value="UniProtKB-KW"/>
</dbReference>
<evidence type="ECO:0000256" key="5">
    <source>
        <dbReference type="ARBA" id="ARBA00022525"/>
    </source>
</evidence>
<dbReference type="EMBL" id="SRLO01001871">
    <property type="protein sequence ID" value="TNN34895.1"/>
    <property type="molecule type" value="Genomic_DNA"/>
</dbReference>
<comment type="subunit">
    <text evidence="4">Homotrimer.</text>
</comment>
<evidence type="ECO:0000313" key="12">
    <source>
        <dbReference type="EMBL" id="TNN34895.1"/>
    </source>
</evidence>
<dbReference type="PANTHER" id="PTHR45713">
    <property type="entry name" value="FTP DOMAIN-CONTAINING PROTEIN"/>
    <property type="match status" value="1"/>
</dbReference>
<dbReference type="GO" id="GO:0005576">
    <property type="term" value="C:extracellular region"/>
    <property type="evidence" value="ECO:0007669"/>
    <property type="project" value="UniProtKB-SubCell"/>
</dbReference>
<gene>
    <name evidence="12" type="primary">FUCL_1</name>
    <name evidence="12" type="ORF">EYF80_054944</name>
</gene>
<dbReference type="AlphaFoldDB" id="A0A4Z2F190"/>
<evidence type="ECO:0000256" key="7">
    <source>
        <dbReference type="ARBA" id="ARBA00022734"/>
    </source>
</evidence>
<feature type="signal peptide" evidence="10">
    <location>
        <begin position="1"/>
        <end position="31"/>
    </location>
</feature>
<accession>A0A4Z2F190</accession>
<feature type="domain" description="Fucolectin tachylectin-4 pentraxin-1" evidence="11">
    <location>
        <begin position="34"/>
        <end position="132"/>
    </location>
</feature>
<dbReference type="InterPro" id="IPR008979">
    <property type="entry name" value="Galactose-bd-like_sf"/>
</dbReference>
<keyword evidence="7" id="KW-0430">Lectin</keyword>
<feature type="chain" id="PRO_5021432905" evidence="10">
    <location>
        <begin position="32"/>
        <end position="132"/>
    </location>
</feature>
<keyword evidence="5" id="KW-0964">Secreted</keyword>
<dbReference type="SMART" id="SM00607">
    <property type="entry name" value="FTP"/>
    <property type="match status" value="1"/>
</dbReference>
<evidence type="ECO:0000256" key="4">
    <source>
        <dbReference type="ARBA" id="ARBA00011233"/>
    </source>
</evidence>
<dbReference type="Pfam" id="PF22633">
    <property type="entry name" value="F5_F8_type_C_2"/>
    <property type="match status" value="1"/>
</dbReference>
<evidence type="ECO:0000259" key="11">
    <source>
        <dbReference type="SMART" id="SM00607"/>
    </source>
</evidence>
<dbReference type="InterPro" id="IPR051941">
    <property type="entry name" value="BG_Antigen-Binding_Lectin"/>
</dbReference>
<keyword evidence="6" id="KW-0479">Metal-binding</keyword>
<proteinExistence type="inferred from homology"/>
<evidence type="ECO:0000256" key="9">
    <source>
        <dbReference type="ARBA" id="ARBA00023157"/>
    </source>
</evidence>
<dbReference type="OrthoDB" id="547680at2759"/>
<evidence type="ECO:0000256" key="2">
    <source>
        <dbReference type="ARBA" id="ARBA00004613"/>
    </source>
</evidence>
<evidence type="ECO:0000313" key="13">
    <source>
        <dbReference type="Proteomes" id="UP000314294"/>
    </source>
</evidence>
<keyword evidence="10" id="KW-0732">Signal</keyword>
<dbReference type="InterPro" id="IPR006585">
    <property type="entry name" value="FTP1"/>
</dbReference>
<comment type="caution">
    <text evidence="12">The sequence shown here is derived from an EMBL/GenBank/DDBJ whole genome shotgun (WGS) entry which is preliminary data.</text>
</comment>
<organism evidence="12 13">
    <name type="scientific">Liparis tanakae</name>
    <name type="common">Tanaka's snailfish</name>
    <dbReference type="NCBI Taxonomy" id="230148"/>
    <lineage>
        <taxon>Eukaryota</taxon>
        <taxon>Metazoa</taxon>
        <taxon>Chordata</taxon>
        <taxon>Craniata</taxon>
        <taxon>Vertebrata</taxon>
        <taxon>Euteleostomi</taxon>
        <taxon>Actinopterygii</taxon>
        <taxon>Neopterygii</taxon>
        <taxon>Teleostei</taxon>
        <taxon>Neoteleostei</taxon>
        <taxon>Acanthomorphata</taxon>
        <taxon>Eupercaria</taxon>
        <taxon>Perciformes</taxon>
        <taxon>Cottioidei</taxon>
        <taxon>Cottales</taxon>
        <taxon>Liparidae</taxon>
        <taxon>Liparis</taxon>
    </lineage>
</organism>
<comment type="function">
    <text evidence="1">Acts as a defensive agent. Recognizes blood group fucosylated oligosaccharides including A, B, H and Lewis B-type antigens. Does not recognize Lewis A antigen and has low affinity for monovalent haptens.</text>
</comment>